<keyword evidence="2" id="KW-1185">Reference proteome</keyword>
<gene>
    <name evidence="1" type="ORF">F5148DRAFT_991225</name>
</gene>
<protein>
    <submittedName>
        <fullName evidence="1">Uncharacterized protein</fullName>
    </submittedName>
</protein>
<accession>A0ACC0UNL6</accession>
<name>A0ACC0UNL6_9AGAM</name>
<sequence>MSFVSLIVKPLAYLGLPAYLIHRLSQTSPLVRYYVRVISYVCSLGFCSAVGFCAALPLSLVGRRYDVNFVVARTFYAIFSRLSGIQVVVDGEEHLQVRPCVFLGNHQTMLDVLYLGSMFPVATRMMAKTSLKYVPIFGQFMQAAGAVFIDRGNNAVAVRSLQAAGDDIKRCHTSIWVFPEGTRTSRPYHDMRPFKKGAFHLAIQAGLPIVPVVAENYWNIYHKGHCNPGTFRVRGASASPQPHMCLTTADVGDLATRVREQMLQVLREISDPNAPPTPATPSEAFSMSKSEKDISVGVQSTPEETIALPSTRDVAVSQPRDVINERPATPQSEVTSEGSVRRSENDTEEEEGMVLVGRPR</sequence>
<evidence type="ECO:0000313" key="2">
    <source>
        <dbReference type="Proteomes" id="UP001207468"/>
    </source>
</evidence>
<dbReference type="EMBL" id="JAGFNK010000002">
    <property type="protein sequence ID" value="KAI9513304.1"/>
    <property type="molecule type" value="Genomic_DNA"/>
</dbReference>
<evidence type="ECO:0000313" key="1">
    <source>
        <dbReference type="EMBL" id="KAI9513304.1"/>
    </source>
</evidence>
<comment type="caution">
    <text evidence="1">The sequence shown here is derived from an EMBL/GenBank/DDBJ whole genome shotgun (WGS) entry which is preliminary data.</text>
</comment>
<reference evidence="1" key="1">
    <citation type="submission" date="2021-03" db="EMBL/GenBank/DDBJ databases">
        <title>Evolutionary priming and transition to the ectomycorrhizal habit in an iconic lineage of mushroom-forming fungi: is preadaptation a requirement?</title>
        <authorList>
            <consortium name="DOE Joint Genome Institute"/>
            <person name="Looney B.P."/>
            <person name="Miyauchi S."/>
            <person name="Morin E."/>
            <person name="Drula E."/>
            <person name="Courty P.E."/>
            <person name="Chicoki N."/>
            <person name="Fauchery L."/>
            <person name="Kohler A."/>
            <person name="Kuo A."/>
            <person name="LaButti K."/>
            <person name="Pangilinan J."/>
            <person name="Lipzen A."/>
            <person name="Riley R."/>
            <person name="Andreopoulos W."/>
            <person name="He G."/>
            <person name="Johnson J."/>
            <person name="Barry K.W."/>
            <person name="Grigoriev I.V."/>
            <person name="Nagy L."/>
            <person name="Hibbett D."/>
            <person name="Henrissat B."/>
            <person name="Matheny P.B."/>
            <person name="Labbe J."/>
            <person name="Martin A.F."/>
        </authorList>
    </citation>
    <scope>NUCLEOTIDE SEQUENCE</scope>
    <source>
        <strain evidence="1">BPL698</strain>
    </source>
</reference>
<dbReference type="Proteomes" id="UP001207468">
    <property type="component" value="Unassembled WGS sequence"/>
</dbReference>
<organism evidence="1 2">
    <name type="scientific">Russula earlei</name>
    <dbReference type="NCBI Taxonomy" id="71964"/>
    <lineage>
        <taxon>Eukaryota</taxon>
        <taxon>Fungi</taxon>
        <taxon>Dikarya</taxon>
        <taxon>Basidiomycota</taxon>
        <taxon>Agaricomycotina</taxon>
        <taxon>Agaricomycetes</taxon>
        <taxon>Russulales</taxon>
        <taxon>Russulaceae</taxon>
        <taxon>Russula</taxon>
    </lineage>
</organism>
<proteinExistence type="predicted"/>